<dbReference type="EMBL" id="NRPP01000004">
    <property type="protein sequence ID" value="TFJ29188.1"/>
    <property type="molecule type" value="Genomic_DNA"/>
</dbReference>
<gene>
    <name evidence="3" type="ORF">CKN69_01735</name>
</gene>
<evidence type="ECO:0000256" key="2">
    <source>
        <dbReference type="SAM" id="SignalP"/>
    </source>
</evidence>
<keyword evidence="2" id="KW-0732">Signal</keyword>
<feature type="region of interest" description="Disordered" evidence="1">
    <location>
        <begin position="116"/>
        <end position="148"/>
    </location>
</feature>
<accession>A0A2R7ZZA7</accession>
<feature type="signal peptide" evidence="2">
    <location>
        <begin position="1"/>
        <end position="20"/>
    </location>
</feature>
<evidence type="ECO:0000313" key="3">
    <source>
        <dbReference type="EMBL" id="TFJ29188.1"/>
    </source>
</evidence>
<organism evidence="3 4">
    <name type="scientific">Carnobacterium divergens</name>
    <name type="common">Lactobacillus divergens</name>
    <dbReference type="NCBI Taxonomy" id="2748"/>
    <lineage>
        <taxon>Bacteria</taxon>
        <taxon>Bacillati</taxon>
        <taxon>Bacillota</taxon>
        <taxon>Bacilli</taxon>
        <taxon>Lactobacillales</taxon>
        <taxon>Carnobacteriaceae</taxon>
        <taxon>Carnobacterium</taxon>
    </lineage>
</organism>
<reference evidence="3 4" key="1">
    <citation type="journal article" date="2018" name="Int. J. Food Microbiol.">
        <title>Growth of Carnobacterium spp. isolated from chilled vacuum-packaged meat under relevant acidic conditions.</title>
        <authorList>
            <person name="Zhang P."/>
            <person name="Badoni M."/>
            <person name="Ganzle M."/>
            <person name="Yang X."/>
        </authorList>
    </citation>
    <scope>NUCLEOTIDE SEQUENCE [LARGE SCALE GENOMIC DNA]</scope>
    <source>
        <strain evidence="3 4">B2</strain>
    </source>
</reference>
<evidence type="ECO:0000256" key="1">
    <source>
        <dbReference type="SAM" id="MobiDB-lite"/>
    </source>
</evidence>
<comment type="caution">
    <text evidence="3">The sequence shown here is derived from an EMBL/GenBank/DDBJ whole genome shotgun (WGS) entry which is preliminary data.</text>
</comment>
<dbReference type="Gene3D" id="3.10.570.10">
    <property type="entry name" value="sex pheromone staph- cam373 precursor domain"/>
    <property type="match status" value="1"/>
</dbReference>
<evidence type="ECO:0008006" key="5">
    <source>
        <dbReference type="Google" id="ProtNLM"/>
    </source>
</evidence>
<dbReference type="STRING" id="2748.CDIV41_230130"/>
<dbReference type="InterPro" id="IPR011426">
    <property type="entry name" value="CamS"/>
</dbReference>
<dbReference type="RefSeq" id="WP_109842343.1">
    <property type="nucleotide sequence ID" value="NZ_JAMXLU010000005.1"/>
</dbReference>
<feature type="chain" id="PRO_5044385001" description="CamS family sex pheromone protein" evidence="2">
    <location>
        <begin position="21"/>
        <end position="383"/>
    </location>
</feature>
<name>A0A2R7ZZA7_CARDV</name>
<proteinExistence type="predicted"/>
<dbReference type="Proteomes" id="UP000297938">
    <property type="component" value="Unassembled WGS sequence"/>
</dbReference>
<sequence>MKRKLIVLVASCGLILSACGDVTGNNQTTTTDTSTSEKSKTTTSQLSKDYYRTVINDGQYKVSQSRGVSLSLNSGYNIKAFETGLMSLSHSEFPTDTYYFQEGQQLDAETISKWIKRSSGDNPEPDLTVSDPEGLNPADNGELEPDKRAPKYLSQILEQNYMVKDGDSFKLSGISIGLALNSVDYYQKVQYGAEFKTDIKRADLETEGKKMANEIVARLRKMEGLGNIPITVGLFEQTPKDDLAGGVFFSEGVSKDGAATVGGWKDINEKKVIFPRMDGETSNETTSFENFKSQVQSFFPNLNGVTAEATYSGDQLIKMKATVTTQFYGQSEIIALTQHVSDNASKYLPPNIPIEISINSIDGMEAFLNRDSGEKEFQSHVFD</sequence>
<dbReference type="PIRSF" id="PIRSF012509">
    <property type="entry name" value="CamS"/>
    <property type="match status" value="1"/>
</dbReference>
<dbReference type="PROSITE" id="PS51257">
    <property type="entry name" value="PROKAR_LIPOPROTEIN"/>
    <property type="match status" value="1"/>
</dbReference>
<evidence type="ECO:0000313" key="4">
    <source>
        <dbReference type="Proteomes" id="UP000297938"/>
    </source>
</evidence>
<dbReference type="CDD" id="cd13441">
    <property type="entry name" value="CamS_repeat_1"/>
    <property type="match status" value="1"/>
</dbReference>
<dbReference type="Pfam" id="PF07537">
    <property type="entry name" value="CamS"/>
    <property type="match status" value="1"/>
</dbReference>
<dbReference type="AlphaFoldDB" id="A0A2R7ZZA7"/>
<protein>
    <recommendedName>
        <fullName evidence="5">CamS family sex pheromone protein</fullName>
    </recommendedName>
</protein>
<dbReference type="CDD" id="cd13440">
    <property type="entry name" value="CamS_repeat_2"/>
    <property type="match status" value="1"/>
</dbReference>